<accession>A0A7Z7INP6</accession>
<dbReference type="PROSITE" id="PS50943">
    <property type="entry name" value="HTH_CROC1"/>
    <property type="match status" value="1"/>
</dbReference>
<sequence>MRTIEDKGGAGLKRLTTDPDRAQRVADIREGMREADRAYAMNLAMIRHAAELTQVELARRLGIGQAAISKVERQHDLLLSTLASYVSAAGAHARIVVTVEGRDLEFDLSNFALVGPPAAAARSRAVAVVTGAPVSDDFVTVTIS</sequence>
<protein>
    <recommendedName>
        <fullName evidence="1">HTH cro/C1-type domain-containing protein</fullName>
    </recommendedName>
</protein>
<dbReference type="SUPFAM" id="SSF47413">
    <property type="entry name" value="lambda repressor-like DNA-binding domains"/>
    <property type="match status" value="1"/>
</dbReference>
<dbReference type="EMBL" id="OCTY01000002">
    <property type="protein sequence ID" value="SOJ56982.1"/>
    <property type="molecule type" value="Genomic_DNA"/>
</dbReference>
<dbReference type="CDD" id="cd00093">
    <property type="entry name" value="HTH_XRE"/>
    <property type="match status" value="1"/>
</dbReference>
<dbReference type="Pfam" id="PF01381">
    <property type="entry name" value="HTH_3"/>
    <property type="match status" value="1"/>
</dbReference>
<dbReference type="Gene3D" id="1.10.260.40">
    <property type="entry name" value="lambda repressor-like DNA-binding domains"/>
    <property type="match status" value="1"/>
</dbReference>
<proteinExistence type="predicted"/>
<comment type="caution">
    <text evidence="2">The sequence shown here is derived from an EMBL/GenBank/DDBJ whole genome shotgun (WGS) entry which is preliminary data.</text>
</comment>
<dbReference type="InterPro" id="IPR001387">
    <property type="entry name" value="Cro/C1-type_HTH"/>
</dbReference>
<feature type="domain" description="HTH cro/C1-type" evidence="1">
    <location>
        <begin position="43"/>
        <end position="73"/>
    </location>
</feature>
<dbReference type="AlphaFoldDB" id="A0A7Z7INP6"/>
<dbReference type="RefSeq" id="WP_186244496.1">
    <property type="nucleotide sequence ID" value="NZ_OCTY01000002.1"/>
</dbReference>
<keyword evidence="3" id="KW-1185">Reference proteome</keyword>
<evidence type="ECO:0000313" key="2">
    <source>
        <dbReference type="EMBL" id="SOJ56982.1"/>
    </source>
</evidence>
<name>A0A7Z7INP6_9MYCO</name>
<evidence type="ECO:0000313" key="3">
    <source>
        <dbReference type="Proteomes" id="UP000554965"/>
    </source>
</evidence>
<dbReference type="SMART" id="SM00530">
    <property type="entry name" value="HTH_XRE"/>
    <property type="match status" value="1"/>
</dbReference>
<dbReference type="Proteomes" id="UP000554965">
    <property type="component" value="Unassembled WGS sequence"/>
</dbReference>
<dbReference type="InterPro" id="IPR010982">
    <property type="entry name" value="Lambda_DNA-bd_dom_sf"/>
</dbReference>
<evidence type="ECO:0000259" key="1">
    <source>
        <dbReference type="PROSITE" id="PS50943"/>
    </source>
</evidence>
<gene>
    <name evidence="2" type="ORF">MSIMFB_04460</name>
</gene>
<reference evidence="2 3" key="1">
    <citation type="submission" date="2017-10" db="EMBL/GenBank/DDBJ databases">
        <authorList>
            <consortium name="Urmite Genomes"/>
        </authorList>
    </citation>
    <scope>NUCLEOTIDE SEQUENCE [LARGE SCALE GENOMIC DNA]</scope>
    <source>
        <strain evidence="2 3">FB-527</strain>
    </source>
</reference>
<organism evidence="2 3">
    <name type="scientific">Mycobacterium simulans</name>
    <dbReference type="NCBI Taxonomy" id="627089"/>
    <lineage>
        <taxon>Bacteria</taxon>
        <taxon>Bacillati</taxon>
        <taxon>Actinomycetota</taxon>
        <taxon>Actinomycetes</taxon>
        <taxon>Mycobacteriales</taxon>
        <taxon>Mycobacteriaceae</taxon>
        <taxon>Mycobacterium</taxon>
    </lineage>
</organism>
<dbReference type="GO" id="GO:0003677">
    <property type="term" value="F:DNA binding"/>
    <property type="evidence" value="ECO:0007669"/>
    <property type="project" value="InterPro"/>
</dbReference>